<accession>A0A3M0CEJ3</accession>
<dbReference type="EC" id="1.14.-.-" evidence="1"/>
<comment type="caution">
    <text evidence="4">The sequence shown here is derived from an EMBL/GenBank/DDBJ whole genome shotgun (WGS) entry which is preliminary data.</text>
</comment>
<dbReference type="SMART" id="SM00450">
    <property type="entry name" value="RHOD"/>
    <property type="match status" value="1"/>
</dbReference>
<evidence type="ECO:0000313" key="5">
    <source>
        <dbReference type="Proteomes" id="UP000271227"/>
    </source>
</evidence>
<dbReference type="Pfam" id="PF00581">
    <property type="entry name" value="Rhodanese"/>
    <property type="match status" value="1"/>
</dbReference>
<comment type="similarity">
    <text evidence="1">Belongs to the TrhO family.</text>
</comment>
<dbReference type="PANTHER" id="PTHR43268:SF3">
    <property type="entry name" value="RHODANESE-LIKE DOMAIN-CONTAINING PROTEIN 7-RELATED"/>
    <property type="match status" value="1"/>
</dbReference>
<dbReference type="FunCoup" id="A0A3M0CEJ3">
    <property type="interactions" value="302"/>
</dbReference>
<dbReference type="GO" id="GO:0006400">
    <property type="term" value="P:tRNA modification"/>
    <property type="evidence" value="ECO:0007669"/>
    <property type="project" value="UniProtKB-UniRule"/>
</dbReference>
<dbReference type="RefSeq" id="WP_121940267.1">
    <property type="nucleotide sequence ID" value="NZ_REFR01000016.1"/>
</dbReference>
<organism evidence="4 5">
    <name type="scientific">Eilatimonas milleporae</name>
    <dbReference type="NCBI Taxonomy" id="911205"/>
    <lineage>
        <taxon>Bacteria</taxon>
        <taxon>Pseudomonadati</taxon>
        <taxon>Pseudomonadota</taxon>
        <taxon>Alphaproteobacteria</taxon>
        <taxon>Kordiimonadales</taxon>
        <taxon>Kordiimonadaceae</taxon>
        <taxon>Eilatimonas</taxon>
    </lineage>
</organism>
<comment type="function">
    <text evidence="1">Catalyzes oxygen-dependent 5-hydroxyuridine (ho5U) modification at position 34 in tRNAs.</text>
</comment>
<name>A0A3M0CEJ3_9PROT</name>
<dbReference type="NCBIfam" id="NF001136">
    <property type="entry name" value="PRK00142.1-4"/>
    <property type="match status" value="1"/>
</dbReference>
<keyword evidence="1" id="KW-0560">Oxidoreductase</keyword>
<feature type="region of interest" description="Disordered" evidence="2">
    <location>
        <begin position="293"/>
        <end position="315"/>
    </location>
</feature>
<dbReference type="EMBL" id="REFR01000016">
    <property type="protein sequence ID" value="RMB01443.1"/>
    <property type="molecule type" value="Genomic_DNA"/>
</dbReference>
<evidence type="ECO:0000256" key="2">
    <source>
        <dbReference type="SAM" id="MobiDB-lite"/>
    </source>
</evidence>
<dbReference type="InterPro" id="IPR001763">
    <property type="entry name" value="Rhodanese-like_dom"/>
</dbReference>
<dbReference type="InterPro" id="IPR040503">
    <property type="entry name" value="TRHO_N"/>
</dbReference>
<dbReference type="PROSITE" id="PS50206">
    <property type="entry name" value="RHODANESE_3"/>
    <property type="match status" value="1"/>
</dbReference>
<proteinExistence type="inferred from homology"/>
<sequence>MARLVIAALYQFVPLVDPAALAIRLKSLGRQFGLKGTLLLATEGINGTIAGSPLAVDAIIAALRAWSGVDDGLSLKLAFDHSPPFHRFKVQVKAEIVTMGLPGLDIGATRGTYVEPGDWNRLINDPSVIVIDTRNDYEVSIGSFAGAENPGLNSFRSFPTWLENRLASGSVDRVAMFCTGGIRCEKATAWARHLRVREVYHLKGGILKYLEDTPEEHSLWRGECFVFDERVSVGHRLEKGAYTLCRGCRRPVGPAERASSQYEEGVSCPHCHNETSPVQKARFAERRRQVELAESKSDCHIGMSQSQAHHTPEKS</sequence>
<gene>
    <name evidence="1" type="primary">trhO</name>
    <name evidence="4" type="ORF">BXY39_3627</name>
</gene>
<dbReference type="OrthoDB" id="9778326at2"/>
<dbReference type="CDD" id="cd01518">
    <property type="entry name" value="RHOD_YceA"/>
    <property type="match status" value="1"/>
</dbReference>
<evidence type="ECO:0000256" key="1">
    <source>
        <dbReference type="HAMAP-Rule" id="MF_00469"/>
    </source>
</evidence>
<dbReference type="PANTHER" id="PTHR43268">
    <property type="entry name" value="THIOSULFATE SULFURTRANSFERASE/RHODANESE-LIKE DOMAIN-CONTAINING PROTEIN 2"/>
    <property type="match status" value="1"/>
</dbReference>
<dbReference type="HAMAP" id="MF_00469">
    <property type="entry name" value="TrhO"/>
    <property type="match status" value="1"/>
</dbReference>
<keyword evidence="1" id="KW-0819">tRNA processing</keyword>
<dbReference type="AlphaFoldDB" id="A0A3M0CEJ3"/>
<feature type="domain" description="Rhodanese" evidence="3">
    <location>
        <begin position="124"/>
        <end position="218"/>
    </location>
</feature>
<comment type="catalytic activity">
    <reaction evidence="1">
        <text>uridine(34) in tRNA + AH2 + O2 = 5-hydroxyuridine(34) in tRNA + A + H2O</text>
        <dbReference type="Rhea" id="RHEA:64224"/>
        <dbReference type="Rhea" id="RHEA-COMP:11727"/>
        <dbReference type="Rhea" id="RHEA-COMP:13381"/>
        <dbReference type="ChEBI" id="CHEBI:13193"/>
        <dbReference type="ChEBI" id="CHEBI:15377"/>
        <dbReference type="ChEBI" id="CHEBI:15379"/>
        <dbReference type="ChEBI" id="CHEBI:17499"/>
        <dbReference type="ChEBI" id="CHEBI:65315"/>
        <dbReference type="ChEBI" id="CHEBI:136877"/>
    </reaction>
</comment>
<dbReference type="Proteomes" id="UP000271227">
    <property type="component" value="Unassembled WGS sequence"/>
</dbReference>
<dbReference type="InParanoid" id="A0A3M0CEJ3"/>
<evidence type="ECO:0000259" key="3">
    <source>
        <dbReference type="PROSITE" id="PS50206"/>
    </source>
</evidence>
<protein>
    <recommendedName>
        <fullName evidence="1">tRNA uridine(34) hydroxylase</fullName>
        <ecNumber evidence="1">1.14.-.-</ecNumber>
    </recommendedName>
    <alternativeName>
        <fullName evidence="1">tRNA hydroxylation protein O</fullName>
    </alternativeName>
</protein>
<dbReference type="Gene3D" id="3.30.70.100">
    <property type="match status" value="1"/>
</dbReference>
<dbReference type="SUPFAM" id="SSF52821">
    <property type="entry name" value="Rhodanese/Cell cycle control phosphatase"/>
    <property type="match status" value="1"/>
</dbReference>
<evidence type="ECO:0000313" key="4">
    <source>
        <dbReference type="EMBL" id="RMB01443.1"/>
    </source>
</evidence>
<dbReference type="Gene3D" id="3.40.250.10">
    <property type="entry name" value="Rhodanese-like domain"/>
    <property type="match status" value="1"/>
</dbReference>
<dbReference type="GO" id="GO:0016705">
    <property type="term" value="F:oxidoreductase activity, acting on paired donors, with incorporation or reduction of molecular oxygen"/>
    <property type="evidence" value="ECO:0007669"/>
    <property type="project" value="UniProtKB-UniRule"/>
</dbReference>
<dbReference type="Pfam" id="PF17773">
    <property type="entry name" value="UPF0176_N"/>
    <property type="match status" value="1"/>
</dbReference>
<reference evidence="4 5" key="1">
    <citation type="submission" date="2018-10" db="EMBL/GenBank/DDBJ databases">
        <title>Genomic Encyclopedia of Archaeal and Bacterial Type Strains, Phase II (KMG-II): from individual species to whole genera.</title>
        <authorList>
            <person name="Goeker M."/>
        </authorList>
    </citation>
    <scope>NUCLEOTIDE SEQUENCE [LARGE SCALE GENOMIC DNA]</scope>
    <source>
        <strain evidence="4 5">DSM 25217</strain>
    </source>
</reference>
<dbReference type="InterPro" id="IPR036873">
    <property type="entry name" value="Rhodanese-like_dom_sf"/>
</dbReference>
<dbReference type="InterPro" id="IPR020936">
    <property type="entry name" value="TrhO"/>
</dbReference>
<keyword evidence="5" id="KW-1185">Reference proteome</keyword>